<keyword evidence="6" id="KW-0206">Cytoskeleton</keyword>
<reference evidence="9 10" key="1">
    <citation type="journal article" date="2018" name="Evol. Lett.">
        <title>Horizontal gene cluster transfer increased hallucinogenic mushroom diversity.</title>
        <authorList>
            <person name="Reynolds H.T."/>
            <person name="Vijayakumar V."/>
            <person name="Gluck-Thaler E."/>
            <person name="Korotkin H.B."/>
            <person name="Matheny P.B."/>
            <person name="Slot J.C."/>
        </authorList>
    </citation>
    <scope>NUCLEOTIDE SEQUENCE [LARGE SCALE GENOMIC DNA]</scope>
    <source>
        <strain evidence="9 10">2631</strain>
    </source>
</reference>
<dbReference type="InterPro" id="IPR031100">
    <property type="entry name" value="LOG_fam"/>
</dbReference>
<dbReference type="GO" id="GO:0005884">
    <property type="term" value="C:actin filament"/>
    <property type="evidence" value="ECO:0007669"/>
    <property type="project" value="TreeGrafter"/>
</dbReference>
<dbReference type="PANTHER" id="PTHR13759">
    <property type="entry name" value="TWINFILIN"/>
    <property type="match status" value="1"/>
</dbReference>
<evidence type="ECO:0000259" key="8">
    <source>
        <dbReference type="PROSITE" id="PS51263"/>
    </source>
</evidence>
<dbReference type="Proteomes" id="UP000283269">
    <property type="component" value="Unassembled WGS sequence"/>
</dbReference>
<dbReference type="Pfam" id="PF03641">
    <property type="entry name" value="Lysine_decarbox"/>
    <property type="match status" value="1"/>
</dbReference>
<protein>
    <recommendedName>
        <fullName evidence="8">ADF-H domain-containing protein</fullName>
    </recommendedName>
</protein>
<dbReference type="Gene3D" id="3.40.50.450">
    <property type="match status" value="1"/>
</dbReference>
<dbReference type="GO" id="GO:0005737">
    <property type="term" value="C:cytoplasm"/>
    <property type="evidence" value="ECO:0007669"/>
    <property type="project" value="TreeGrafter"/>
</dbReference>
<dbReference type="NCBIfam" id="TIGR00730">
    <property type="entry name" value="Rossman fold protein, TIGR00730 family"/>
    <property type="match status" value="1"/>
</dbReference>
<dbReference type="GO" id="GO:0016787">
    <property type="term" value="F:hydrolase activity"/>
    <property type="evidence" value="ECO:0007669"/>
    <property type="project" value="InterPro"/>
</dbReference>
<dbReference type="GO" id="GO:0003785">
    <property type="term" value="F:actin monomer binding"/>
    <property type="evidence" value="ECO:0007669"/>
    <property type="project" value="TreeGrafter"/>
</dbReference>
<dbReference type="SMART" id="SM00102">
    <property type="entry name" value="ADF"/>
    <property type="match status" value="2"/>
</dbReference>
<keyword evidence="5" id="KW-0009">Actin-binding</keyword>
<sequence>MSALSGITVSPDLASAFADAVQSSSTRFIKILIQNESLVHDISIPIDGSFEQDLEQLQRDDILPADSPAYILAKVDPPSSDWISIYYVPDTAQVREKMLYASTRVSFMKSLGSTLFTDSIFATSKTDLTAEAYVSHVRHNAAPHPLSKREQELADLRATENKAATYEGSRAKASHIGSGVGLNWSEEVEKAVTDLGGGVGNGLVIIAIDTKSETLVLHFSGDIEADSLSTSLPSSEPCYALFSWPNTSETDNGREVVFIYSCPSEAPIKNRMIYSSGSTSTYEAAKNILTSLIPPIAIASRKIETSNPKELMSSTKSGIAVYCGSSSGNRQAFAVAAKSLGLALAKDGRPLVYGGGSKGIMGVVSSGALEGGGRVIGVVPQAMVAGGGEDEKVSTIKVHINEAGREKVETIVVDTMHERKVEMAKRAEGFVGLPGGFGTFEEVLEVTTWTQLGIHDKPVVLLNVLSFWEPLRTLIKSGIDAGFIKPASERLIHFIDGPQNHEEHESFDWGKATLEALDNWERGRSDPLFVWSTAKTTYNST</sequence>
<dbReference type="GO" id="GO:0051015">
    <property type="term" value="F:actin filament binding"/>
    <property type="evidence" value="ECO:0007669"/>
    <property type="project" value="TreeGrafter"/>
</dbReference>
<evidence type="ECO:0000256" key="6">
    <source>
        <dbReference type="ARBA" id="ARBA00023212"/>
    </source>
</evidence>
<dbReference type="AlphaFoldDB" id="A0A409WGA5"/>
<gene>
    <name evidence="9" type="ORF">CVT25_011324</name>
</gene>
<comment type="subunit">
    <text evidence="7">Interacts with G-actin; ADP-actin form.</text>
</comment>
<keyword evidence="3" id="KW-0963">Cytoplasm</keyword>
<evidence type="ECO:0000256" key="5">
    <source>
        <dbReference type="ARBA" id="ARBA00023203"/>
    </source>
</evidence>
<comment type="subcellular location">
    <subcellularLocation>
        <location evidence="1">Cytoplasm</location>
        <location evidence="1">Cytoskeleton</location>
    </subcellularLocation>
</comment>
<name>A0A409WGA5_PSICY</name>
<dbReference type="InterPro" id="IPR028458">
    <property type="entry name" value="Twinfilin"/>
</dbReference>
<feature type="domain" description="ADF-H" evidence="8">
    <location>
        <begin position="179"/>
        <end position="316"/>
    </location>
</feature>
<dbReference type="Gene3D" id="3.40.20.10">
    <property type="entry name" value="Severin"/>
    <property type="match status" value="2"/>
</dbReference>
<evidence type="ECO:0000313" key="10">
    <source>
        <dbReference type="Proteomes" id="UP000283269"/>
    </source>
</evidence>
<dbReference type="FunCoup" id="A0A409WGA5">
    <property type="interactions" value="185"/>
</dbReference>
<dbReference type="GO" id="GO:0051016">
    <property type="term" value="P:barbed-end actin filament capping"/>
    <property type="evidence" value="ECO:0007669"/>
    <property type="project" value="TreeGrafter"/>
</dbReference>
<dbReference type="FunFam" id="3.40.20.10:FF:000042">
    <property type="entry name" value="Actin depolymerizing protein"/>
    <property type="match status" value="1"/>
</dbReference>
<feature type="domain" description="ADF-H" evidence="8">
    <location>
        <begin position="6"/>
        <end position="138"/>
    </location>
</feature>
<dbReference type="PROSITE" id="PS51263">
    <property type="entry name" value="ADF_H"/>
    <property type="match status" value="2"/>
</dbReference>
<proteinExistence type="inferred from homology"/>
<evidence type="ECO:0000256" key="7">
    <source>
        <dbReference type="ARBA" id="ARBA00038532"/>
    </source>
</evidence>
<evidence type="ECO:0000256" key="3">
    <source>
        <dbReference type="ARBA" id="ARBA00022490"/>
    </source>
</evidence>
<dbReference type="PANTHER" id="PTHR13759:SF1">
    <property type="entry name" value="TWINFILIN"/>
    <property type="match status" value="1"/>
</dbReference>
<evidence type="ECO:0000256" key="1">
    <source>
        <dbReference type="ARBA" id="ARBA00004245"/>
    </source>
</evidence>
<comment type="similarity">
    <text evidence="2">Belongs to the actin-binding proteins ADF family. Twinfilin subfamily.</text>
</comment>
<dbReference type="STRING" id="93625.A0A409WGA5"/>
<dbReference type="OrthoDB" id="10006997at2759"/>
<dbReference type="InterPro" id="IPR002108">
    <property type="entry name" value="ADF-H"/>
</dbReference>
<dbReference type="InParanoid" id="A0A409WGA5"/>
<dbReference type="EMBL" id="NHYD01003438">
    <property type="protein sequence ID" value="PPQ77527.1"/>
    <property type="molecule type" value="Genomic_DNA"/>
</dbReference>
<evidence type="ECO:0000256" key="4">
    <source>
        <dbReference type="ARBA" id="ARBA00022737"/>
    </source>
</evidence>
<organism evidence="9 10">
    <name type="scientific">Psilocybe cyanescens</name>
    <dbReference type="NCBI Taxonomy" id="93625"/>
    <lineage>
        <taxon>Eukaryota</taxon>
        <taxon>Fungi</taxon>
        <taxon>Dikarya</taxon>
        <taxon>Basidiomycota</taxon>
        <taxon>Agaricomycotina</taxon>
        <taxon>Agaricomycetes</taxon>
        <taxon>Agaricomycetidae</taxon>
        <taxon>Agaricales</taxon>
        <taxon>Agaricineae</taxon>
        <taxon>Strophariaceae</taxon>
        <taxon>Psilocybe</taxon>
    </lineage>
</organism>
<dbReference type="InterPro" id="IPR029006">
    <property type="entry name" value="ADF-H/Gelsolin-like_dom_sf"/>
</dbReference>
<dbReference type="GO" id="GO:0030042">
    <property type="term" value="P:actin filament depolymerization"/>
    <property type="evidence" value="ECO:0007669"/>
    <property type="project" value="TreeGrafter"/>
</dbReference>
<dbReference type="SUPFAM" id="SSF102405">
    <property type="entry name" value="MCP/YpsA-like"/>
    <property type="match status" value="1"/>
</dbReference>
<keyword evidence="4" id="KW-0677">Repeat</keyword>
<comment type="caution">
    <text evidence="9">The sequence shown here is derived from an EMBL/GenBank/DDBJ whole genome shotgun (WGS) entry which is preliminary data.</text>
</comment>
<dbReference type="Pfam" id="PF00241">
    <property type="entry name" value="Cofilin_ADF"/>
    <property type="match status" value="2"/>
</dbReference>
<dbReference type="GO" id="GO:0009691">
    <property type="term" value="P:cytokinin biosynthetic process"/>
    <property type="evidence" value="ECO:0007669"/>
    <property type="project" value="InterPro"/>
</dbReference>
<dbReference type="InterPro" id="IPR005269">
    <property type="entry name" value="LOG"/>
</dbReference>
<evidence type="ECO:0000256" key="2">
    <source>
        <dbReference type="ARBA" id="ARBA00009557"/>
    </source>
</evidence>
<dbReference type="SUPFAM" id="SSF55753">
    <property type="entry name" value="Actin depolymerizing proteins"/>
    <property type="match status" value="2"/>
</dbReference>
<evidence type="ECO:0000313" key="9">
    <source>
        <dbReference type="EMBL" id="PPQ77527.1"/>
    </source>
</evidence>
<dbReference type="CDD" id="cd11285">
    <property type="entry name" value="ADF_Twf-N_like"/>
    <property type="match status" value="1"/>
</dbReference>
<keyword evidence="10" id="KW-1185">Reference proteome</keyword>
<accession>A0A409WGA5</accession>